<dbReference type="InterPro" id="IPR035952">
    <property type="entry name" value="Rhomboid-like_sf"/>
</dbReference>
<proteinExistence type="predicted"/>
<keyword evidence="4 5" id="KW-0472">Membrane</keyword>
<keyword evidence="7" id="KW-1185">Reference proteome</keyword>
<gene>
    <name evidence="6" type="ORF">SAMN04487772_106138</name>
</gene>
<keyword evidence="3 5" id="KW-1133">Transmembrane helix</keyword>
<dbReference type="Gene3D" id="1.20.1540.10">
    <property type="entry name" value="Rhomboid-like"/>
    <property type="match status" value="1"/>
</dbReference>
<evidence type="ECO:0000256" key="4">
    <source>
        <dbReference type="ARBA" id="ARBA00023136"/>
    </source>
</evidence>
<evidence type="ECO:0000256" key="3">
    <source>
        <dbReference type="ARBA" id="ARBA00022989"/>
    </source>
</evidence>
<feature type="transmembrane region" description="Helical" evidence="5">
    <location>
        <begin position="145"/>
        <end position="167"/>
    </location>
</feature>
<sequence length="287" mass="33775">MKFINKLERKYRKYAVPDLIKYFMFVWVISTVFFNFIPYAESAYYYYCSLDFAKIFRGQVWRLVTFIILPYHIGGVLDVVFFAIQVMLYTFIGRSLERAWGAFRFNLFFISGVLFNILGGLIYYLSCAITKNPAGSLYYVGMEYLFQSMFFAFAVLYPDVELLLYYIIPVKMKYLAILDGVFLLRQIVISFAAGAYYIGIAIIVAMANFLIFYFATRNYKKYSPRVQKRKVQFKREVSQASTITRHKCAVCGRTEKDGENLEFRYCSKCKGNLEYCQEHLFTHEHVK</sequence>
<feature type="transmembrane region" description="Helical" evidence="5">
    <location>
        <begin position="105"/>
        <end position="125"/>
    </location>
</feature>
<accession>A0A1I0B2Q0</accession>
<feature type="transmembrane region" description="Helical" evidence="5">
    <location>
        <begin position="197"/>
        <end position="215"/>
    </location>
</feature>
<dbReference type="Proteomes" id="UP000199800">
    <property type="component" value="Unassembled WGS sequence"/>
</dbReference>
<name>A0A1I0B2Q0_9FIRM</name>
<feature type="transmembrane region" description="Helical" evidence="5">
    <location>
        <begin position="20"/>
        <end position="40"/>
    </location>
</feature>
<evidence type="ECO:0000313" key="7">
    <source>
        <dbReference type="Proteomes" id="UP000199800"/>
    </source>
</evidence>
<organism evidence="6 7">
    <name type="scientific">[Clostridium] polysaccharolyticum</name>
    <dbReference type="NCBI Taxonomy" id="29364"/>
    <lineage>
        <taxon>Bacteria</taxon>
        <taxon>Bacillati</taxon>
        <taxon>Bacillota</taxon>
        <taxon>Clostridia</taxon>
        <taxon>Lachnospirales</taxon>
        <taxon>Lachnospiraceae</taxon>
    </lineage>
</organism>
<dbReference type="SUPFAM" id="SSF144091">
    <property type="entry name" value="Rhomboid-like"/>
    <property type="match status" value="1"/>
</dbReference>
<evidence type="ECO:0000256" key="5">
    <source>
        <dbReference type="SAM" id="Phobius"/>
    </source>
</evidence>
<keyword evidence="2 5" id="KW-0812">Transmembrane</keyword>
<feature type="transmembrane region" description="Helical" evidence="5">
    <location>
        <begin position="60"/>
        <end position="84"/>
    </location>
</feature>
<dbReference type="EMBL" id="FOHN01000006">
    <property type="protein sequence ID" value="SET00773.1"/>
    <property type="molecule type" value="Genomic_DNA"/>
</dbReference>
<evidence type="ECO:0000256" key="2">
    <source>
        <dbReference type="ARBA" id="ARBA00022692"/>
    </source>
</evidence>
<dbReference type="RefSeq" id="WP_092477323.1">
    <property type="nucleotide sequence ID" value="NZ_FOHN01000006.1"/>
</dbReference>
<dbReference type="OrthoDB" id="9778756at2"/>
<dbReference type="STRING" id="29364.SAMN04487772_106138"/>
<dbReference type="AlphaFoldDB" id="A0A1I0B2Q0"/>
<dbReference type="GO" id="GO:0016020">
    <property type="term" value="C:membrane"/>
    <property type="evidence" value="ECO:0007669"/>
    <property type="project" value="UniProtKB-SubCell"/>
</dbReference>
<reference evidence="6 7" key="1">
    <citation type="submission" date="2016-10" db="EMBL/GenBank/DDBJ databases">
        <authorList>
            <person name="de Groot N.N."/>
        </authorList>
    </citation>
    <scope>NUCLEOTIDE SEQUENCE [LARGE SCALE GENOMIC DNA]</scope>
    <source>
        <strain evidence="6 7">DSM 1801</strain>
    </source>
</reference>
<evidence type="ECO:0000313" key="6">
    <source>
        <dbReference type="EMBL" id="SET00773.1"/>
    </source>
</evidence>
<evidence type="ECO:0008006" key="8">
    <source>
        <dbReference type="Google" id="ProtNLM"/>
    </source>
</evidence>
<comment type="subcellular location">
    <subcellularLocation>
        <location evidence="1">Membrane</location>
        <topology evidence="1">Multi-pass membrane protein</topology>
    </subcellularLocation>
</comment>
<protein>
    <recommendedName>
        <fullName evidence="8">Membrane associated serine protease, rhomboid family</fullName>
    </recommendedName>
</protein>
<evidence type="ECO:0000256" key="1">
    <source>
        <dbReference type="ARBA" id="ARBA00004141"/>
    </source>
</evidence>